<dbReference type="AlphaFoldDB" id="A0A5C7F8I7"/>
<comment type="similarity">
    <text evidence="2 6">Belongs to the transposase mutator family.</text>
</comment>
<keyword evidence="3 6" id="KW-0815">Transposition</keyword>
<evidence type="ECO:0000256" key="6">
    <source>
        <dbReference type="RuleBase" id="RU365089"/>
    </source>
</evidence>
<dbReference type="NCBIfam" id="NF033543">
    <property type="entry name" value="transpos_IS256"/>
    <property type="match status" value="1"/>
</dbReference>
<evidence type="ECO:0000256" key="4">
    <source>
        <dbReference type="ARBA" id="ARBA00023125"/>
    </source>
</evidence>
<comment type="caution">
    <text evidence="7">The sequence shown here is derived from an EMBL/GenBank/DDBJ whole genome shotgun (WGS) entry which is preliminary data.</text>
</comment>
<reference evidence="7 8" key="1">
    <citation type="submission" date="2019-08" db="EMBL/GenBank/DDBJ databases">
        <title>Lewinella sp. strain SSH13 Genome sequencing and assembly.</title>
        <authorList>
            <person name="Kim I."/>
        </authorList>
    </citation>
    <scope>NUCLEOTIDE SEQUENCE [LARGE SCALE GENOMIC DNA]</scope>
    <source>
        <strain evidence="7 8">SSH13</strain>
    </source>
</reference>
<dbReference type="GO" id="GO:0004803">
    <property type="term" value="F:transposase activity"/>
    <property type="evidence" value="ECO:0007669"/>
    <property type="project" value="UniProtKB-UniRule"/>
</dbReference>
<gene>
    <name evidence="7" type="ORF">FUA23_22195</name>
</gene>
<protein>
    <recommendedName>
        <fullName evidence="6">Mutator family transposase</fullName>
    </recommendedName>
</protein>
<keyword evidence="5 6" id="KW-0233">DNA recombination</keyword>
<feature type="non-terminal residue" evidence="7">
    <location>
        <position position="1"/>
    </location>
</feature>
<dbReference type="RefSeq" id="WP_147932964.1">
    <property type="nucleotide sequence ID" value="NZ_VOXD01000102.1"/>
</dbReference>
<dbReference type="Proteomes" id="UP000321907">
    <property type="component" value="Unassembled WGS sequence"/>
</dbReference>
<dbReference type="Pfam" id="PF00872">
    <property type="entry name" value="Transposase_mut"/>
    <property type="match status" value="1"/>
</dbReference>
<evidence type="ECO:0000256" key="2">
    <source>
        <dbReference type="ARBA" id="ARBA00010961"/>
    </source>
</evidence>
<dbReference type="GO" id="GO:0006313">
    <property type="term" value="P:DNA transposition"/>
    <property type="evidence" value="ECO:0007669"/>
    <property type="project" value="UniProtKB-UniRule"/>
</dbReference>
<dbReference type="GO" id="GO:0003677">
    <property type="term" value="F:DNA binding"/>
    <property type="evidence" value="ECO:0007669"/>
    <property type="project" value="UniProtKB-UniRule"/>
</dbReference>
<proteinExistence type="inferred from homology"/>
<name>A0A5C7F8I7_9BACT</name>
<dbReference type="PROSITE" id="PS01007">
    <property type="entry name" value="TRANSPOSASE_MUTATOR"/>
    <property type="match status" value="1"/>
</dbReference>
<dbReference type="PANTHER" id="PTHR33217">
    <property type="entry name" value="TRANSPOSASE FOR INSERTION SEQUENCE ELEMENT IS1081"/>
    <property type="match status" value="1"/>
</dbReference>
<keyword evidence="6" id="KW-0814">Transposable element</keyword>
<dbReference type="OrthoDB" id="9779930at2"/>
<keyword evidence="4 6" id="KW-0238">DNA-binding</keyword>
<evidence type="ECO:0000256" key="1">
    <source>
        <dbReference type="ARBA" id="ARBA00002190"/>
    </source>
</evidence>
<dbReference type="PANTHER" id="PTHR33217:SF8">
    <property type="entry name" value="MUTATOR FAMILY TRANSPOSASE"/>
    <property type="match status" value="1"/>
</dbReference>
<dbReference type="InterPro" id="IPR001207">
    <property type="entry name" value="Transposase_mutator"/>
</dbReference>
<feature type="non-terminal residue" evidence="7">
    <location>
        <position position="390"/>
    </location>
</feature>
<dbReference type="EMBL" id="VOXD01000102">
    <property type="protein sequence ID" value="TXF80700.1"/>
    <property type="molecule type" value="Genomic_DNA"/>
</dbReference>
<evidence type="ECO:0000256" key="5">
    <source>
        <dbReference type="ARBA" id="ARBA00023172"/>
    </source>
</evidence>
<evidence type="ECO:0000313" key="7">
    <source>
        <dbReference type="EMBL" id="TXF80700.1"/>
    </source>
</evidence>
<keyword evidence="8" id="KW-1185">Reference proteome</keyword>
<evidence type="ECO:0000256" key="3">
    <source>
        <dbReference type="ARBA" id="ARBA00022578"/>
    </source>
</evidence>
<organism evidence="7 8">
    <name type="scientific">Neolewinella aurantiaca</name>
    <dbReference type="NCBI Taxonomy" id="2602767"/>
    <lineage>
        <taxon>Bacteria</taxon>
        <taxon>Pseudomonadati</taxon>
        <taxon>Bacteroidota</taxon>
        <taxon>Saprospiria</taxon>
        <taxon>Saprospirales</taxon>
        <taxon>Lewinellaceae</taxon>
        <taxon>Neolewinella</taxon>
    </lineage>
</organism>
<accession>A0A5C7F8I7</accession>
<evidence type="ECO:0000313" key="8">
    <source>
        <dbReference type="Proteomes" id="UP000321907"/>
    </source>
</evidence>
<comment type="function">
    <text evidence="1 6">Required for the transposition of the insertion element.</text>
</comment>
<sequence length="390" mass="44447">HLYSGKPILERGGGFAEMLQAMVNATLQGEAAAHIAEDRLEGISNKLNGYTDKTVVSDAGQLSIRTPRDRNGDFEPELIPKRQRELSSGLDKQILALYAQGNSIEDVRRLLAQMFSVDISAGKISTITDQILPVLQEWRTRRLQAFYSIIYMDAIHFKVRHEGKYSVRAFYTVYSIDVDGKRDLLGMYVAESEGANRWGMVLQDLRRRGVEDVLVFCTDNLAGFSEAMADVYPATIIQKCIVHKVRNSTRFVNDSDLKKVNADLRSVYTSENLSAALTAFAAFKVTWGNKYPLLIESWERDWDELMAFLDFPPGMRKMIYTTNPVEALHRIVRKLIKGKAAWVSDTALMKQVYLSLMHNEKSWKKNAYGWKTIMRDLIKTYGDRITKHLD</sequence>